<evidence type="ECO:0000256" key="1">
    <source>
        <dbReference type="SAM" id="MobiDB-lite"/>
    </source>
</evidence>
<sequence>MGRLSKKRARKSPNTSDNNNSVITYSPRSATPFEADNVAIDLTPHLMLDDSVSNLIMSSTSRSRSIDNIKSELNTVFKQLTDMHSKVESLASSLSKHDDLKQEIKTLSPLKLLLSKDIVPAELDDIIQAESVIDFIANEVTKRIISRNNVIIYNIPDRIPIKTVRNSILKASNLQDSPCQCIRLNKKHQKYSCPVLFRFDSHIVAERLKESERLICAHTKFRNARIVPDKTTNQRHTQKRTLNENKGVDITRNHDASAAGSTDAATLSGVLQYSDIPTKNANLPVTSIVTSDSQSISNDVTNPILPSLPLEAHKQVLISNATTLKNAVKIKIPLPRKKNVSTEPSGSRPNIKNTTMTVPNKNKTVLPDTMLYLTHRRGGYKGRLGSNVSQDGHCNHYVSRPNIVQTTMNQRTLRLSSNVFNNKPVRRNYYQHFPIGQDGLLGYSTSNALNNKPVRHNYSQHFPIGQDGLLGYAPSTQPQLASACLNCPRNQALQINPLYQNIDFFGLQKSLVPLAIQFVQAIAYTISQT</sequence>
<dbReference type="AlphaFoldDB" id="A0A183NA87"/>
<dbReference type="EMBL" id="UZAI01021079">
    <property type="protein sequence ID" value="VDP54391.1"/>
    <property type="molecule type" value="Genomic_DNA"/>
</dbReference>
<feature type="compositionally biased region" description="Polar residues" evidence="1">
    <location>
        <begin position="341"/>
        <end position="362"/>
    </location>
</feature>
<feature type="region of interest" description="Disordered" evidence="1">
    <location>
        <begin position="1"/>
        <end position="28"/>
    </location>
</feature>
<gene>
    <name evidence="2" type="ORF">SMRZ_LOCUS25212</name>
</gene>
<reference evidence="2 3" key="1">
    <citation type="submission" date="2018-11" db="EMBL/GenBank/DDBJ databases">
        <authorList>
            <consortium name="Pathogen Informatics"/>
        </authorList>
    </citation>
    <scope>NUCLEOTIDE SEQUENCE [LARGE SCALE GENOMIC DNA]</scope>
    <source>
        <strain evidence="2 3">Zambia</strain>
    </source>
</reference>
<evidence type="ECO:0000313" key="2">
    <source>
        <dbReference type="EMBL" id="VDP54391.1"/>
    </source>
</evidence>
<feature type="region of interest" description="Disordered" evidence="1">
    <location>
        <begin position="338"/>
        <end position="362"/>
    </location>
</feature>
<feature type="compositionally biased region" description="Polar residues" evidence="1">
    <location>
        <begin position="12"/>
        <end position="28"/>
    </location>
</feature>
<protein>
    <submittedName>
        <fullName evidence="2">Uncharacterized protein</fullName>
    </submittedName>
</protein>
<dbReference type="Proteomes" id="UP000277204">
    <property type="component" value="Unassembled WGS sequence"/>
</dbReference>
<keyword evidence="3" id="KW-1185">Reference proteome</keyword>
<name>A0A183NA87_9TREM</name>
<organism evidence="2 3">
    <name type="scientific">Schistosoma margrebowiei</name>
    <dbReference type="NCBI Taxonomy" id="48269"/>
    <lineage>
        <taxon>Eukaryota</taxon>
        <taxon>Metazoa</taxon>
        <taxon>Spiralia</taxon>
        <taxon>Lophotrochozoa</taxon>
        <taxon>Platyhelminthes</taxon>
        <taxon>Trematoda</taxon>
        <taxon>Digenea</taxon>
        <taxon>Strigeidida</taxon>
        <taxon>Schistosomatoidea</taxon>
        <taxon>Schistosomatidae</taxon>
        <taxon>Schistosoma</taxon>
    </lineage>
</organism>
<proteinExistence type="predicted"/>
<evidence type="ECO:0000313" key="3">
    <source>
        <dbReference type="Proteomes" id="UP000277204"/>
    </source>
</evidence>
<feature type="compositionally biased region" description="Basic residues" evidence="1">
    <location>
        <begin position="1"/>
        <end position="11"/>
    </location>
</feature>
<accession>A0A183NA87</accession>